<sequence length="97" mass="11032">MLTSSFSHMDLKHLFNNMVGLYFFGSSIARTFGPGFLFQLYVTGALTGSVFYLAEKIFLAPRKEVFGGWKTPCLVSDFLSYSYIIYYSEICPNRPTI</sequence>
<dbReference type="SUPFAM" id="SSF144091">
    <property type="entry name" value="Rhomboid-like"/>
    <property type="match status" value="1"/>
</dbReference>
<evidence type="ECO:0000259" key="8">
    <source>
        <dbReference type="Pfam" id="PF01694"/>
    </source>
</evidence>
<reference evidence="9" key="5">
    <citation type="journal article" date="2021" name="G3 (Bethesda)">
        <title>Aegilops tauschii genome assembly Aet v5.0 features greater sequence contiguity and improved annotation.</title>
        <authorList>
            <person name="Wang L."/>
            <person name="Zhu T."/>
            <person name="Rodriguez J.C."/>
            <person name="Deal K.R."/>
            <person name="Dubcovsky J."/>
            <person name="McGuire P.E."/>
            <person name="Lux T."/>
            <person name="Spannagl M."/>
            <person name="Mayer K.F.X."/>
            <person name="Baldrich P."/>
            <person name="Meyers B.C."/>
            <person name="Huo N."/>
            <person name="Gu Y.Q."/>
            <person name="Zhou H."/>
            <person name="Devos K.M."/>
            <person name="Bennetzen J.L."/>
            <person name="Unver T."/>
            <person name="Budak H."/>
            <person name="Gulick P.J."/>
            <person name="Galiba G."/>
            <person name="Kalapos B."/>
            <person name="Nelson D.R."/>
            <person name="Li P."/>
            <person name="You F.M."/>
            <person name="Luo M.C."/>
            <person name="Dvorak J."/>
        </authorList>
    </citation>
    <scope>NUCLEOTIDE SEQUENCE [LARGE SCALE GENOMIC DNA]</scope>
    <source>
        <strain evidence="9">cv. AL8/78</strain>
    </source>
</reference>
<dbReference type="GO" id="GO:0016020">
    <property type="term" value="C:membrane"/>
    <property type="evidence" value="ECO:0007669"/>
    <property type="project" value="UniProtKB-SubCell"/>
</dbReference>
<keyword evidence="5 7" id="KW-1133">Transmembrane helix</keyword>
<dbReference type="InterPro" id="IPR035952">
    <property type="entry name" value="Rhomboid-like_sf"/>
</dbReference>
<evidence type="ECO:0000313" key="9">
    <source>
        <dbReference type="EnsemblPlants" id="AET6Gv20909800.4"/>
    </source>
</evidence>
<protein>
    <recommendedName>
        <fullName evidence="8">Peptidase S54 rhomboid domain-containing protein</fullName>
    </recommendedName>
</protein>
<dbReference type="PANTHER" id="PTHR43731">
    <property type="entry name" value="RHOMBOID PROTEASE"/>
    <property type="match status" value="1"/>
</dbReference>
<evidence type="ECO:0000256" key="3">
    <source>
        <dbReference type="ARBA" id="ARBA00022692"/>
    </source>
</evidence>
<keyword evidence="6 7" id="KW-0472">Membrane</keyword>
<dbReference type="Gramene" id="AET6Gv20909800.4">
    <property type="protein sequence ID" value="AET6Gv20909800.4"/>
    <property type="gene ID" value="AET6Gv20909800"/>
</dbReference>
<reference evidence="10" key="1">
    <citation type="journal article" date="2014" name="Science">
        <title>Ancient hybridizations among the ancestral genomes of bread wheat.</title>
        <authorList>
            <consortium name="International Wheat Genome Sequencing Consortium,"/>
            <person name="Marcussen T."/>
            <person name="Sandve S.R."/>
            <person name="Heier L."/>
            <person name="Spannagl M."/>
            <person name="Pfeifer M."/>
            <person name="Jakobsen K.S."/>
            <person name="Wulff B.B."/>
            <person name="Steuernagel B."/>
            <person name="Mayer K.F."/>
            <person name="Olsen O.A."/>
        </authorList>
    </citation>
    <scope>NUCLEOTIDE SEQUENCE [LARGE SCALE GENOMIC DNA]</scope>
    <source>
        <strain evidence="10">cv. AL8/78</strain>
    </source>
</reference>
<evidence type="ECO:0000256" key="5">
    <source>
        <dbReference type="ARBA" id="ARBA00022989"/>
    </source>
</evidence>
<evidence type="ECO:0000256" key="4">
    <source>
        <dbReference type="ARBA" id="ARBA00022801"/>
    </source>
</evidence>
<evidence type="ECO:0000256" key="7">
    <source>
        <dbReference type="SAM" id="Phobius"/>
    </source>
</evidence>
<keyword evidence="3 7" id="KW-0812">Transmembrane</keyword>
<dbReference type="InterPro" id="IPR050925">
    <property type="entry name" value="Rhomboid_protease_S54"/>
</dbReference>
<reference evidence="9" key="3">
    <citation type="journal article" date="2017" name="Nature">
        <title>Genome sequence of the progenitor of the wheat D genome Aegilops tauschii.</title>
        <authorList>
            <person name="Luo M.C."/>
            <person name="Gu Y.Q."/>
            <person name="Puiu D."/>
            <person name="Wang H."/>
            <person name="Twardziok S.O."/>
            <person name="Deal K.R."/>
            <person name="Huo N."/>
            <person name="Zhu T."/>
            <person name="Wang L."/>
            <person name="Wang Y."/>
            <person name="McGuire P.E."/>
            <person name="Liu S."/>
            <person name="Long H."/>
            <person name="Ramasamy R.K."/>
            <person name="Rodriguez J.C."/>
            <person name="Van S.L."/>
            <person name="Yuan L."/>
            <person name="Wang Z."/>
            <person name="Xia Z."/>
            <person name="Xiao L."/>
            <person name="Anderson O.D."/>
            <person name="Ouyang S."/>
            <person name="Liang Y."/>
            <person name="Zimin A.V."/>
            <person name="Pertea G."/>
            <person name="Qi P."/>
            <person name="Bennetzen J.L."/>
            <person name="Dai X."/>
            <person name="Dawson M.W."/>
            <person name="Muller H.G."/>
            <person name="Kugler K."/>
            <person name="Rivarola-Duarte L."/>
            <person name="Spannagl M."/>
            <person name="Mayer K.F.X."/>
            <person name="Lu F.H."/>
            <person name="Bevan M.W."/>
            <person name="Leroy P."/>
            <person name="Li P."/>
            <person name="You F.M."/>
            <person name="Sun Q."/>
            <person name="Liu Z."/>
            <person name="Lyons E."/>
            <person name="Wicker T."/>
            <person name="Salzberg S.L."/>
            <person name="Devos K.M."/>
            <person name="Dvorak J."/>
        </authorList>
    </citation>
    <scope>NUCLEOTIDE SEQUENCE [LARGE SCALE GENOMIC DNA]</scope>
    <source>
        <strain evidence="9">cv. AL8/78</strain>
    </source>
</reference>
<organism evidence="9 10">
    <name type="scientific">Aegilops tauschii subsp. strangulata</name>
    <name type="common">Goatgrass</name>
    <dbReference type="NCBI Taxonomy" id="200361"/>
    <lineage>
        <taxon>Eukaryota</taxon>
        <taxon>Viridiplantae</taxon>
        <taxon>Streptophyta</taxon>
        <taxon>Embryophyta</taxon>
        <taxon>Tracheophyta</taxon>
        <taxon>Spermatophyta</taxon>
        <taxon>Magnoliopsida</taxon>
        <taxon>Liliopsida</taxon>
        <taxon>Poales</taxon>
        <taxon>Poaceae</taxon>
        <taxon>BOP clade</taxon>
        <taxon>Pooideae</taxon>
        <taxon>Triticodae</taxon>
        <taxon>Triticeae</taxon>
        <taxon>Triticinae</taxon>
        <taxon>Aegilops</taxon>
    </lineage>
</organism>
<reference evidence="10" key="2">
    <citation type="journal article" date="2017" name="Nat. Plants">
        <title>The Aegilops tauschii genome reveals multiple impacts of transposons.</title>
        <authorList>
            <person name="Zhao G."/>
            <person name="Zou C."/>
            <person name="Li K."/>
            <person name="Wang K."/>
            <person name="Li T."/>
            <person name="Gao L."/>
            <person name="Zhang X."/>
            <person name="Wang H."/>
            <person name="Yang Z."/>
            <person name="Liu X."/>
            <person name="Jiang W."/>
            <person name="Mao L."/>
            <person name="Kong X."/>
            <person name="Jiao Y."/>
            <person name="Jia J."/>
        </authorList>
    </citation>
    <scope>NUCLEOTIDE SEQUENCE [LARGE SCALE GENOMIC DNA]</scope>
    <source>
        <strain evidence="10">cv. AL8/78</strain>
    </source>
</reference>
<feature type="domain" description="Peptidase S54 rhomboid" evidence="8">
    <location>
        <begin position="2"/>
        <end position="54"/>
    </location>
</feature>
<dbReference type="AlphaFoldDB" id="A0A453PYF7"/>
<comment type="subcellular location">
    <subcellularLocation>
        <location evidence="1">Membrane</location>
        <topology evidence="1">Multi-pass membrane protein</topology>
    </subcellularLocation>
</comment>
<evidence type="ECO:0000256" key="1">
    <source>
        <dbReference type="ARBA" id="ARBA00004141"/>
    </source>
</evidence>
<dbReference type="Gene3D" id="1.20.1540.10">
    <property type="entry name" value="Rhomboid-like"/>
    <property type="match status" value="1"/>
</dbReference>
<evidence type="ECO:0000313" key="10">
    <source>
        <dbReference type="Proteomes" id="UP000015105"/>
    </source>
</evidence>
<evidence type="ECO:0000256" key="6">
    <source>
        <dbReference type="ARBA" id="ARBA00023136"/>
    </source>
</evidence>
<keyword evidence="10" id="KW-1185">Reference proteome</keyword>
<dbReference type="EnsemblPlants" id="AET6Gv20909800.4">
    <property type="protein sequence ID" value="AET6Gv20909800.4"/>
    <property type="gene ID" value="AET6Gv20909800"/>
</dbReference>
<dbReference type="GO" id="GO:0004252">
    <property type="term" value="F:serine-type endopeptidase activity"/>
    <property type="evidence" value="ECO:0007669"/>
    <property type="project" value="InterPro"/>
</dbReference>
<dbReference type="PANTHER" id="PTHR43731:SF14">
    <property type="entry name" value="PRESENILIN-ASSOCIATED RHOMBOID-LIKE PROTEIN, MITOCHONDRIAL"/>
    <property type="match status" value="1"/>
</dbReference>
<comment type="similarity">
    <text evidence="2">Belongs to the peptidase S54 family.</text>
</comment>
<evidence type="ECO:0000256" key="2">
    <source>
        <dbReference type="ARBA" id="ARBA00009045"/>
    </source>
</evidence>
<proteinExistence type="inferred from homology"/>
<reference evidence="9" key="4">
    <citation type="submission" date="2019-03" db="UniProtKB">
        <authorList>
            <consortium name="EnsemblPlants"/>
        </authorList>
    </citation>
    <scope>IDENTIFICATION</scope>
</reference>
<keyword evidence="4" id="KW-0378">Hydrolase</keyword>
<name>A0A453PYF7_AEGTS</name>
<dbReference type="Proteomes" id="UP000015105">
    <property type="component" value="Chromosome 6D"/>
</dbReference>
<dbReference type="Pfam" id="PF01694">
    <property type="entry name" value="Rhomboid"/>
    <property type="match status" value="1"/>
</dbReference>
<accession>A0A453PYF7</accession>
<dbReference type="InterPro" id="IPR022764">
    <property type="entry name" value="Peptidase_S54_rhomboid_dom"/>
</dbReference>
<feature type="transmembrane region" description="Helical" evidence="7">
    <location>
        <begin position="36"/>
        <end position="54"/>
    </location>
</feature>